<comment type="caution">
    <text evidence="1">The sequence shown here is derived from an EMBL/GenBank/DDBJ whole genome shotgun (WGS) entry which is preliminary data.</text>
</comment>
<proteinExistence type="predicted"/>
<dbReference type="EMBL" id="CM046396">
    <property type="protein sequence ID" value="KAI8538689.1"/>
    <property type="molecule type" value="Genomic_DNA"/>
</dbReference>
<reference evidence="1" key="1">
    <citation type="submission" date="2022-02" db="EMBL/GenBank/DDBJ databases">
        <title>Plant Genome Project.</title>
        <authorList>
            <person name="Zhang R.-G."/>
        </authorList>
    </citation>
    <scope>NUCLEOTIDE SEQUENCE</scope>
    <source>
        <strain evidence="1">AT1</strain>
    </source>
</reference>
<evidence type="ECO:0000313" key="2">
    <source>
        <dbReference type="Proteomes" id="UP001062846"/>
    </source>
</evidence>
<dbReference type="Proteomes" id="UP001062846">
    <property type="component" value="Chromosome 9"/>
</dbReference>
<evidence type="ECO:0000313" key="1">
    <source>
        <dbReference type="EMBL" id="KAI8538689.1"/>
    </source>
</evidence>
<name>A0ACC0MDN7_RHOML</name>
<protein>
    <submittedName>
        <fullName evidence="1">Uncharacterized protein</fullName>
    </submittedName>
</protein>
<gene>
    <name evidence="1" type="ORF">RHMOL_Rhmol09G0124400</name>
</gene>
<keyword evidence="2" id="KW-1185">Reference proteome</keyword>
<organism evidence="1 2">
    <name type="scientific">Rhododendron molle</name>
    <name type="common">Chinese azalea</name>
    <name type="synonym">Azalea mollis</name>
    <dbReference type="NCBI Taxonomy" id="49168"/>
    <lineage>
        <taxon>Eukaryota</taxon>
        <taxon>Viridiplantae</taxon>
        <taxon>Streptophyta</taxon>
        <taxon>Embryophyta</taxon>
        <taxon>Tracheophyta</taxon>
        <taxon>Spermatophyta</taxon>
        <taxon>Magnoliopsida</taxon>
        <taxon>eudicotyledons</taxon>
        <taxon>Gunneridae</taxon>
        <taxon>Pentapetalae</taxon>
        <taxon>asterids</taxon>
        <taxon>Ericales</taxon>
        <taxon>Ericaceae</taxon>
        <taxon>Ericoideae</taxon>
        <taxon>Rhodoreae</taxon>
        <taxon>Rhododendron</taxon>
    </lineage>
</organism>
<sequence>MAQKLKHKVLVVAHKVCYMPKIIHVDFRCGTGCYNLPNFIASRPREGWSTIITNTNQTNNQIKPNSKAHMVVYMNCSDTTCNAPSRPLAQYLDFDPQATPHGPKA</sequence>
<accession>A0ACC0MDN7</accession>